<organism evidence="3">
    <name type="scientific">Candidatus Improbicoccus pseudotrichonymphae</name>
    <dbReference type="NCBI Taxonomy" id="3033792"/>
    <lineage>
        <taxon>Bacteria</taxon>
        <taxon>Bacillati</taxon>
        <taxon>Bacillota</taxon>
        <taxon>Clostridia</taxon>
        <taxon>Candidatus Improbicoccus</taxon>
    </lineage>
</organism>
<dbReference type="GO" id="GO:0016094">
    <property type="term" value="P:polyprenol biosynthetic process"/>
    <property type="evidence" value="ECO:0007669"/>
    <property type="project" value="TreeGrafter"/>
</dbReference>
<feature type="active site" evidence="2">
    <location>
        <position position="13"/>
    </location>
</feature>
<dbReference type="PANTHER" id="PTHR10291:SF0">
    <property type="entry name" value="DEHYDRODOLICHYL DIPHOSPHATE SYNTHASE 2"/>
    <property type="match status" value="1"/>
</dbReference>
<dbReference type="EC" id="2.5.1.-" evidence="2"/>
<evidence type="ECO:0000256" key="2">
    <source>
        <dbReference type="HAMAP-Rule" id="MF_01139"/>
    </source>
</evidence>
<comment type="cofactor">
    <cofactor evidence="2">
        <name>Mg(2+)</name>
        <dbReference type="ChEBI" id="CHEBI:18420"/>
    </cofactor>
    <text evidence="2">Binds 2 magnesium ions per subunit.</text>
</comment>
<feature type="binding site" evidence="2">
    <location>
        <position position="200"/>
    </location>
    <ligand>
        <name>Mg(2+)</name>
        <dbReference type="ChEBI" id="CHEBI:18420"/>
    </ligand>
</feature>
<gene>
    <name evidence="3" type="ORF">CfP315_0391</name>
</gene>
<dbReference type="HAMAP" id="MF_01139">
    <property type="entry name" value="ISPT"/>
    <property type="match status" value="1"/>
</dbReference>
<feature type="active site" description="Proton acceptor" evidence="2">
    <location>
        <position position="61"/>
    </location>
</feature>
<sequence>MNEFPLHIGIIMDGNRRWAEVRKLPRSVGHIAGLEAFKKIVSHCEKIGLRYLTVYAFSTENWCRQKDEVNILMNLFKRNLEENIAGSRDSDLKINFIGELSSLPENLMNLIKKIEDISKNNKGMVLNIALSYSARGEIVHAIKKVSEKILNSTLSLEDIDENVFSDYLYTCNQPEPDLIIRTGGEFRISNFLLWQAAYAEFWFTNIFWPDFKPKNLDEAILDFRKRERRFGKF</sequence>
<feature type="binding site" evidence="2">
    <location>
        <begin position="187"/>
        <end position="189"/>
    </location>
    <ligand>
        <name>substrate</name>
    </ligand>
</feature>
<name>A0AA48KVF2_9FIRM</name>
<dbReference type="GO" id="GO:0008834">
    <property type="term" value="F:ditrans,polycis-undecaprenyl-diphosphate synthase [(2E,6E)-farnesyl-diphosphate specific] activity"/>
    <property type="evidence" value="ECO:0007669"/>
    <property type="project" value="TreeGrafter"/>
</dbReference>
<evidence type="ECO:0000313" key="3">
    <source>
        <dbReference type="EMBL" id="BED91856.1"/>
    </source>
</evidence>
<dbReference type="InterPro" id="IPR018520">
    <property type="entry name" value="UPP_synth-like_CS"/>
</dbReference>
<comment type="similarity">
    <text evidence="2">Belongs to the UPP synthase family.</text>
</comment>
<feature type="binding site" evidence="2">
    <location>
        <position position="13"/>
    </location>
    <ligand>
        <name>Mg(2+)</name>
        <dbReference type="ChEBI" id="CHEBI:18420"/>
    </ligand>
</feature>
<feature type="binding site" evidence="2">
    <location>
        <position position="26"/>
    </location>
    <ligand>
        <name>substrate</name>
    </ligand>
</feature>
<dbReference type="FunFam" id="3.40.1180.10:FF:000001">
    <property type="entry name" value="(2E,6E)-farnesyl-diphosphate-specific ditrans,polycis-undecaprenyl-diphosphate synthase"/>
    <property type="match status" value="1"/>
</dbReference>
<dbReference type="NCBIfam" id="TIGR00055">
    <property type="entry name" value="uppS"/>
    <property type="match status" value="1"/>
</dbReference>
<dbReference type="EMBL" id="AP027924">
    <property type="protein sequence ID" value="BED91856.1"/>
    <property type="molecule type" value="Genomic_DNA"/>
</dbReference>
<feature type="binding site" evidence="2">
    <location>
        <position position="62"/>
    </location>
    <ligand>
        <name>substrate</name>
    </ligand>
</feature>
<feature type="binding site" evidence="2">
    <location>
        <position position="18"/>
    </location>
    <ligand>
        <name>substrate</name>
    </ligand>
</feature>
<proteinExistence type="inferred from homology"/>
<dbReference type="KEGG" id="ips:CfP315_0391"/>
<dbReference type="Proteomes" id="UP001337580">
    <property type="component" value="Chromosome"/>
</dbReference>
<dbReference type="InterPro" id="IPR036424">
    <property type="entry name" value="UPP_synth-like_sf"/>
</dbReference>
<protein>
    <recommendedName>
        <fullName evidence="2">Isoprenyl transferase</fullName>
        <ecNumber evidence="2">2.5.1.-</ecNumber>
    </recommendedName>
</protein>
<dbReference type="Gene3D" id="3.40.1180.10">
    <property type="entry name" value="Decaprenyl diphosphate synthase-like"/>
    <property type="match status" value="1"/>
</dbReference>
<dbReference type="SUPFAM" id="SSF64005">
    <property type="entry name" value="Undecaprenyl diphosphate synthase"/>
    <property type="match status" value="1"/>
</dbReference>
<dbReference type="PANTHER" id="PTHR10291">
    <property type="entry name" value="DEHYDRODOLICHYL DIPHOSPHATE SYNTHASE FAMILY MEMBER"/>
    <property type="match status" value="1"/>
</dbReference>
<feature type="binding site" evidence="2">
    <location>
        <position position="64"/>
    </location>
    <ligand>
        <name>substrate</name>
    </ligand>
</feature>
<feature type="binding site" evidence="2">
    <location>
        <position position="181"/>
    </location>
    <ligand>
        <name>substrate</name>
    </ligand>
</feature>
<reference evidence="3" key="1">
    <citation type="journal article" date="2023" name="ISME J.">
        <title>Emergence of putative energy parasites within Clostridia revealed by genome analysis of a novel endosymbiotic clade.</title>
        <authorList>
            <person name="Takahashi K."/>
            <person name="Kuwahara H."/>
            <person name="Horikawa Y."/>
            <person name="Izawa K."/>
            <person name="Kato D."/>
            <person name="Inagaki T."/>
            <person name="Yuki M."/>
            <person name="Ohkuma M."/>
            <person name="Hongoh Y."/>
        </authorList>
    </citation>
    <scope>NUCLEOTIDE SEQUENCE</scope>
    <source>
        <strain evidence="3">CfP3-15</strain>
    </source>
</reference>
<comment type="subunit">
    <text evidence="2">Homodimer.</text>
</comment>
<accession>A0AA48KVF2</accession>
<dbReference type="NCBIfam" id="NF011405">
    <property type="entry name" value="PRK14830.1"/>
    <property type="match status" value="1"/>
</dbReference>
<dbReference type="GO" id="GO:0000287">
    <property type="term" value="F:magnesium ion binding"/>
    <property type="evidence" value="ECO:0007669"/>
    <property type="project" value="UniProtKB-UniRule"/>
</dbReference>
<comment type="function">
    <text evidence="2">Catalyzes the condensation of isopentenyl diphosphate (IPP) with allylic pyrophosphates generating different type of terpenoids.</text>
</comment>
<dbReference type="InterPro" id="IPR001441">
    <property type="entry name" value="UPP_synth-like"/>
</dbReference>
<dbReference type="CDD" id="cd00475">
    <property type="entry name" value="Cis_IPPS"/>
    <property type="match status" value="1"/>
</dbReference>
<keyword evidence="2" id="KW-0460">Magnesium</keyword>
<dbReference type="PROSITE" id="PS01066">
    <property type="entry name" value="UPP_SYNTHASE"/>
    <property type="match status" value="1"/>
</dbReference>
<dbReference type="AlphaFoldDB" id="A0AA48KVF2"/>
<feature type="binding site" evidence="2">
    <location>
        <position position="30"/>
    </location>
    <ligand>
        <name>substrate</name>
    </ligand>
</feature>
<evidence type="ECO:0000256" key="1">
    <source>
        <dbReference type="ARBA" id="ARBA00022679"/>
    </source>
</evidence>
<feature type="binding site" evidence="2">
    <location>
        <begin position="14"/>
        <end position="17"/>
    </location>
    <ligand>
        <name>substrate</name>
    </ligand>
</feature>
<keyword evidence="1 2" id="KW-0808">Transferase</keyword>
<dbReference type="Pfam" id="PF01255">
    <property type="entry name" value="Prenyltransf"/>
    <property type="match status" value="1"/>
</dbReference>
<keyword evidence="2" id="KW-0479">Metal-binding</keyword>
<feature type="binding site" evidence="2">
    <location>
        <begin position="58"/>
        <end position="60"/>
    </location>
    <ligand>
        <name>substrate</name>
    </ligand>
</feature>
<dbReference type="GO" id="GO:0005829">
    <property type="term" value="C:cytosol"/>
    <property type="evidence" value="ECO:0007669"/>
    <property type="project" value="TreeGrafter"/>
</dbReference>